<accession>A0A7S4HI00</accession>
<sequence>MGLYVLLAAVSPMFAASIPLIISKTRKELPNWVAFALLGLSSGMLFAVATLDLIPEGIQVASDQAKLEWSSEYLDTLSEDDHAHERSPEETSVKLATMGIFFGFILMMIVEQTMSYFGAGHSHQQSGEANPNHSHDKDDTKHSHGSNQILSSSFSLAALAGLGVHSFVDGVMIGGAFSASASVGARVGIAIVLHKFPDGFMLSSIIQTMKMPTAPARRGKYFFENLGFFILAGICLMTPIGAILSFTVLEGMPDTMLGFVLCLGSGTFLFITCSGIIPELLHQGSNRMLTVGTFVSGYFLFLITDTLFHAH</sequence>
<feature type="transmembrane region" description="Helical" evidence="6">
    <location>
        <begin position="171"/>
        <end position="193"/>
    </location>
</feature>
<dbReference type="GO" id="GO:0016020">
    <property type="term" value="C:membrane"/>
    <property type="evidence" value="ECO:0007669"/>
    <property type="project" value="UniProtKB-SubCell"/>
</dbReference>
<feature type="compositionally biased region" description="Polar residues" evidence="5">
    <location>
        <begin position="122"/>
        <end position="132"/>
    </location>
</feature>
<dbReference type="PANTHER" id="PTHR11040:SF198">
    <property type="entry name" value="METAL HOMEOSTASIS FACTOR ATX2"/>
    <property type="match status" value="1"/>
</dbReference>
<keyword evidence="3 6" id="KW-1133">Transmembrane helix</keyword>
<evidence type="ECO:0000313" key="7">
    <source>
        <dbReference type="EMBL" id="CAE2199803.1"/>
    </source>
</evidence>
<feature type="transmembrane region" description="Helical" evidence="6">
    <location>
        <begin position="93"/>
        <end position="110"/>
    </location>
</feature>
<proteinExistence type="predicted"/>
<feature type="transmembrane region" description="Helical" evidence="6">
    <location>
        <begin position="289"/>
        <end position="310"/>
    </location>
</feature>
<reference evidence="7" key="1">
    <citation type="submission" date="2021-01" db="EMBL/GenBank/DDBJ databases">
        <authorList>
            <person name="Corre E."/>
            <person name="Pelletier E."/>
            <person name="Niang G."/>
            <person name="Scheremetjew M."/>
            <person name="Finn R."/>
            <person name="Kale V."/>
            <person name="Holt S."/>
            <person name="Cochrane G."/>
            <person name="Meng A."/>
            <person name="Brown T."/>
            <person name="Cohen L."/>
        </authorList>
    </citation>
    <scope>NUCLEOTIDE SEQUENCE</scope>
    <source>
        <strain evidence="7">DIVA3 518/3/11/1/6</strain>
    </source>
</reference>
<dbReference type="AlphaFoldDB" id="A0A7S4HI00"/>
<dbReference type="PANTHER" id="PTHR11040">
    <property type="entry name" value="ZINC/IRON TRANSPORTER"/>
    <property type="match status" value="1"/>
</dbReference>
<evidence type="ECO:0000256" key="3">
    <source>
        <dbReference type="ARBA" id="ARBA00022989"/>
    </source>
</evidence>
<gene>
    <name evidence="7" type="ORF">VSP0166_LOCUS680</name>
</gene>
<evidence type="ECO:0000256" key="4">
    <source>
        <dbReference type="ARBA" id="ARBA00023136"/>
    </source>
</evidence>
<feature type="transmembrane region" description="Helical" evidence="6">
    <location>
        <begin position="226"/>
        <end position="249"/>
    </location>
</feature>
<protein>
    <submittedName>
        <fullName evidence="7">Uncharacterized protein</fullName>
    </submittedName>
</protein>
<feature type="compositionally biased region" description="Basic and acidic residues" evidence="5">
    <location>
        <begin position="133"/>
        <end position="142"/>
    </location>
</feature>
<dbReference type="InterPro" id="IPR003689">
    <property type="entry name" value="ZIP"/>
</dbReference>
<dbReference type="Pfam" id="PF02535">
    <property type="entry name" value="Zip"/>
    <property type="match status" value="1"/>
</dbReference>
<keyword evidence="2 6" id="KW-0812">Transmembrane</keyword>
<evidence type="ECO:0000256" key="2">
    <source>
        <dbReference type="ARBA" id="ARBA00022692"/>
    </source>
</evidence>
<keyword evidence="4 6" id="KW-0472">Membrane</keyword>
<dbReference type="GO" id="GO:0005385">
    <property type="term" value="F:zinc ion transmembrane transporter activity"/>
    <property type="evidence" value="ECO:0007669"/>
    <property type="project" value="TreeGrafter"/>
</dbReference>
<evidence type="ECO:0000256" key="6">
    <source>
        <dbReference type="SAM" id="Phobius"/>
    </source>
</evidence>
<feature type="region of interest" description="Disordered" evidence="5">
    <location>
        <begin position="121"/>
        <end position="147"/>
    </location>
</feature>
<organism evidence="7">
    <name type="scientific">Vannella robusta</name>
    <dbReference type="NCBI Taxonomy" id="1487602"/>
    <lineage>
        <taxon>Eukaryota</taxon>
        <taxon>Amoebozoa</taxon>
        <taxon>Discosea</taxon>
        <taxon>Flabellinia</taxon>
        <taxon>Vannellidae</taxon>
        <taxon>Vannella</taxon>
    </lineage>
</organism>
<evidence type="ECO:0000256" key="5">
    <source>
        <dbReference type="SAM" id="MobiDB-lite"/>
    </source>
</evidence>
<feature type="transmembrane region" description="Helical" evidence="6">
    <location>
        <begin position="255"/>
        <end position="277"/>
    </location>
</feature>
<evidence type="ECO:0000256" key="1">
    <source>
        <dbReference type="ARBA" id="ARBA00004141"/>
    </source>
</evidence>
<dbReference type="EMBL" id="HBKP01000961">
    <property type="protein sequence ID" value="CAE2199803.1"/>
    <property type="molecule type" value="Transcribed_RNA"/>
</dbReference>
<name>A0A7S4HI00_9EUKA</name>
<comment type="subcellular location">
    <subcellularLocation>
        <location evidence="1">Membrane</location>
        <topology evidence="1">Multi-pass membrane protein</topology>
    </subcellularLocation>
</comment>
<feature type="transmembrane region" description="Helical" evidence="6">
    <location>
        <begin position="31"/>
        <end position="54"/>
    </location>
</feature>